<name>A0ABV9G0U1_9ACTN</name>
<feature type="chain" id="PRO_5045927601" evidence="2">
    <location>
        <begin position="23"/>
        <end position="541"/>
    </location>
</feature>
<dbReference type="PIRSF" id="PIRSF002741">
    <property type="entry name" value="MppA"/>
    <property type="match status" value="1"/>
</dbReference>
<dbReference type="RefSeq" id="WP_381193093.1">
    <property type="nucleotide sequence ID" value="NZ_JBHSFE010000008.1"/>
</dbReference>
<evidence type="ECO:0000256" key="1">
    <source>
        <dbReference type="SAM" id="MobiDB-lite"/>
    </source>
</evidence>
<protein>
    <submittedName>
        <fullName evidence="4">ABC transporter substrate-binding protein</fullName>
    </submittedName>
</protein>
<comment type="caution">
    <text evidence="4">The sequence shown here is derived from an EMBL/GenBank/DDBJ whole genome shotgun (WGS) entry which is preliminary data.</text>
</comment>
<evidence type="ECO:0000256" key="2">
    <source>
        <dbReference type="SAM" id="SignalP"/>
    </source>
</evidence>
<dbReference type="EMBL" id="JBHSFE010000008">
    <property type="protein sequence ID" value="MFC4607926.1"/>
    <property type="molecule type" value="Genomic_DNA"/>
</dbReference>
<reference evidence="5" key="1">
    <citation type="journal article" date="2019" name="Int. J. Syst. Evol. Microbiol.">
        <title>The Global Catalogue of Microorganisms (GCM) 10K type strain sequencing project: providing services to taxonomists for standard genome sequencing and annotation.</title>
        <authorList>
            <consortium name="The Broad Institute Genomics Platform"/>
            <consortium name="The Broad Institute Genome Sequencing Center for Infectious Disease"/>
            <person name="Wu L."/>
            <person name="Ma J."/>
        </authorList>
    </citation>
    <scope>NUCLEOTIDE SEQUENCE [LARGE SCALE GENOMIC DNA]</scope>
    <source>
        <strain evidence="5">CGMCC 4.7139</strain>
    </source>
</reference>
<dbReference type="SUPFAM" id="SSF53850">
    <property type="entry name" value="Periplasmic binding protein-like II"/>
    <property type="match status" value="1"/>
</dbReference>
<evidence type="ECO:0000259" key="3">
    <source>
        <dbReference type="Pfam" id="PF00496"/>
    </source>
</evidence>
<dbReference type="PANTHER" id="PTHR30290">
    <property type="entry name" value="PERIPLASMIC BINDING COMPONENT OF ABC TRANSPORTER"/>
    <property type="match status" value="1"/>
</dbReference>
<dbReference type="PROSITE" id="PS51257">
    <property type="entry name" value="PROKAR_LIPOPROTEIN"/>
    <property type="match status" value="1"/>
</dbReference>
<feature type="domain" description="Solute-binding protein family 5" evidence="3">
    <location>
        <begin position="82"/>
        <end position="463"/>
    </location>
</feature>
<evidence type="ECO:0000313" key="4">
    <source>
        <dbReference type="EMBL" id="MFC4607926.1"/>
    </source>
</evidence>
<sequence>MRGAAHARWAACAVAVALTATACGGGGSGGGGADGIVSSSWGDPQNPLEPANTNEVQGGKVLDMLFRGLKQYDPKTGEAKDMLAEKIDTTDSTNFTVTVKDGWTFSDGEKVTAKSFVDAWNYGANLKNNQKNAYFFGYIEGYDQVHPEQGRPTAETLSGLKVVDAKTFTVKLSQKFSTWPDTLGYAAFSPLPSAFFSNHAAWLSKPVGNGPYVVESYAKGSKMSMRKWDGYPGSDKAQNGGVDLNVYTDNNTAYTDLTAGNLDLVDDVPASQLKNVQADLAGRYINTPAGIIQTIAFPFYDKAWNTPGGAKVRTGLSMAINRQQITDTIFHKTRTPAKDWTSPVLGVDGGFDDSLCGDSCEYNAAEAKKLITEGGGIPGGRLKLSYNADSGSHKEWVDAVCNSINNVLGNDRACVGNPVGTFADFRNQIGQHKMPGPFRAGWQMDYPLIQNFLQPLYYTNASSNDGKWSNPEFDKLVDDANAESDNKKAVETFQKAEGVVRDQMAAIPLWYQNGSAGYSDRVSNVSLNPFSVPVYNEIKVN</sequence>
<dbReference type="Gene3D" id="3.40.190.10">
    <property type="entry name" value="Periplasmic binding protein-like II"/>
    <property type="match status" value="1"/>
</dbReference>
<dbReference type="CDD" id="cd00995">
    <property type="entry name" value="PBP2_NikA_DppA_OppA_like"/>
    <property type="match status" value="1"/>
</dbReference>
<dbReference type="Gene3D" id="3.10.105.10">
    <property type="entry name" value="Dipeptide-binding Protein, Domain 3"/>
    <property type="match status" value="1"/>
</dbReference>
<dbReference type="Proteomes" id="UP001595993">
    <property type="component" value="Unassembled WGS sequence"/>
</dbReference>
<evidence type="ECO:0000313" key="5">
    <source>
        <dbReference type="Proteomes" id="UP001595993"/>
    </source>
</evidence>
<dbReference type="PANTHER" id="PTHR30290:SF83">
    <property type="entry name" value="ABC TRANSPORTER SUBSTRATE-BINDING PROTEIN"/>
    <property type="match status" value="1"/>
</dbReference>
<keyword evidence="5" id="KW-1185">Reference proteome</keyword>
<proteinExistence type="predicted"/>
<dbReference type="InterPro" id="IPR039424">
    <property type="entry name" value="SBP_5"/>
</dbReference>
<feature type="signal peptide" evidence="2">
    <location>
        <begin position="1"/>
        <end position="22"/>
    </location>
</feature>
<dbReference type="InterPro" id="IPR030678">
    <property type="entry name" value="Peptide/Ni-bd"/>
</dbReference>
<dbReference type="Gene3D" id="3.90.76.10">
    <property type="entry name" value="Dipeptide-binding Protein, Domain 1"/>
    <property type="match status" value="1"/>
</dbReference>
<dbReference type="InterPro" id="IPR000914">
    <property type="entry name" value="SBP_5_dom"/>
</dbReference>
<dbReference type="Pfam" id="PF00496">
    <property type="entry name" value="SBP_bac_5"/>
    <property type="match status" value="1"/>
</dbReference>
<gene>
    <name evidence="4" type="ORF">ACFO9E_08860</name>
</gene>
<accession>A0ABV9G0U1</accession>
<keyword evidence="2" id="KW-0732">Signal</keyword>
<feature type="region of interest" description="Disordered" evidence="1">
    <location>
        <begin position="34"/>
        <end position="54"/>
    </location>
</feature>
<organism evidence="4 5">
    <name type="scientific">Streptomyces maoxianensis</name>
    <dbReference type="NCBI Taxonomy" id="1459942"/>
    <lineage>
        <taxon>Bacteria</taxon>
        <taxon>Bacillati</taxon>
        <taxon>Actinomycetota</taxon>
        <taxon>Actinomycetes</taxon>
        <taxon>Kitasatosporales</taxon>
        <taxon>Streptomycetaceae</taxon>
        <taxon>Streptomyces</taxon>
    </lineage>
</organism>